<dbReference type="RefSeq" id="WP_265101187.1">
    <property type="nucleotide sequence ID" value="NZ_CP007490.1"/>
</dbReference>
<keyword evidence="3" id="KW-1185">Reference proteome</keyword>
<reference evidence="2 3" key="1">
    <citation type="journal article" date="2014" name="Int. J. Syst. Evol. Microbiol.">
        <title>Rhodoluna lacicola gen. nov., sp. nov., a planktonic freshwater bacterium with stream-lined genome.</title>
        <authorList>
            <person name="Hahn M."/>
            <person name="Schmidt J."/>
            <person name="Taipale S.J."/>
            <person name="Doolittle W.F."/>
            <person name="Koll U."/>
        </authorList>
    </citation>
    <scope>NUCLEOTIDE SEQUENCE [LARGE SCALE GENOMIC DNA]</scope>
    <source>
        <strain evidence="2 3">MWH-Ta8</strain>
    </source>
</reference>
<evidence type="ECO:0000313" key="2">
    <source>
        <dbReference type="EMBL" id="AIC47969.1"/>
    </source>
</evidence>
<keyword evidence="1" id="KW-1133">Transmembrane helix</keyword>
<feature type="transmembrane region" description="Helical" evidence="1">
    <location>
        <begin position="6"/>
        <end position="27"/>
    </location>
</feature>
<organism evidence="2 3">
    <name type="scientific">Rhodoluna lacicola</name>
    <dbReference type="NCBI Taxonomy" id="529884"/>
    <lineage>
        <taxon>Bacteria</taxon>
        <taxon>Bacillati</taxon>
        <taxon>Actinomycetota</taxon>
        <taxon>Actinomycetes</taxon>
        <taxon>Micrococcales</taxon>
        <taxon>Microbacteriaceae</taxon>
        <taxon>Luna cluster</taxon>
        <taxon>Luna-1 subcluster</taxon>
        <taxon>Rhodoluna</taxon>
    </lineage>
</organism>
<evidence type="ECO:0000313" key="3">
    <source>
        <dbReference type="Proteomes" id="UP000067708"/>
    </source>
</evidence>
<dbReference type="STRING" id="529884.Rhola_00011760"/>
<dbReference type="Proteomes" id="UP000067708">
    <property type="component" value="Chromosome"/>
</dbReference>
<dbReference type="HOGENOM" id="CLU_3275819_0_0_11"/>
<keyword evidence="1" id="KW-0812">Transmembrane</keyword>
<name>A0A060JP50_9MICO</name>
<accession>A0A060JP50</accession>
<dbReference type="EMBL" id="CP007490">
    <property type="protein sequence ID" value="AIC47969.1"/>
    <property type="molecule type" value="Genomic_DNA"/>
</dbReference>
<keyword evidence="1" id="KW-0472">Membrane</keyword>
<evidence type="ECO:0000256" key="1">
    <source>
        <dbReference type="SAM" id="Phobius"/>
    </source>
</evidence>
<dbReference type="AlphaFoldDB" id="A0A060JP50"/>
<protein>
    <submittedName>
        <fullName evidence="2">Uncharacterized protein</fullName>
    </submittedName>
</protein>
<dbReference type="KEGG" id="rla:Rhola_00011760"/>
<proteinExistence type="predicted"/>
<sequence>MYGVPLPVIIGAAMIVLGVALGIYVAIKAVSRNRDGNDPLV</sequence>
<gene>
    <name evidence="2" type="ORF">Rhola_00011760</name>
</gene>